<dbReference type="Proteomes" id="UP001236014">
    <property type="component" value="Chromosome"/>
</dbReference>
<evidence type="ECO:0000256" key="2">
    <source>
        <dbReference type="ARBA" id="ARBA00008422"/>
    </source>
</evidence>
<keyword evidence="7" id="KW-0378">Hydrolase</keyword>
<evidence type="ECO:0000256" key="12">
    <source>
        <dbReference type="ARBA" id="ARBA00043691"/>
    </source>
</evidence>
<dbReference type="SUPFAM" id="SSF53254">
    <property type="entry name" value="Phosphoglycerate mutase-like"/>
    <property type="match status" value="1"/>
</dbReference>
<keyword evidence="16" id="KW-1185">Reference proteome</keyword>
<proteinExistence type="inferred from homology"/>
<sequence>MRRVVAGIGGAALALSGLFALPAQAHEAHATQDAFTTKTAYEPQGHLSSYERLPSSFRPVFTENVSRHGARTLSDSDDGDALLALWNTAKSEGVLTGVGKQLGPDVQALLAANARDGYGLLTQVGRDEMRTTAQRMVRRLPSLFADAAKGTTPKIDVVASSQQRTVDSANEFVAGLKSAKPGLTTTATRTDDNLLYFHKSNVEYNDYVDNDPRVAAAEKAATDQPRTHAVARSVLQRSFSKKFVDEIAAGKHAEFKDEIAAADAVYALDQVTVDLPGEGRWHFDRYITPDEASWFGYLDDVTSFYENGPAFAGSDITYKMAGGLLSDMFAQLDAKRAGTTTRDAELRFTHAEEIFPLASLLGLPGSTEQQPESELFTYANNPFRGAQVAPMAANIQWDLYSDGHTYLVRMLYNEKQTAFKASCAPVHRGSSFYRLDELERCYGQS</sequence>
<evidence type="ECO:0000256" key="6">
    <source>
        <dbReference type="ARBA" id="ARBA00022729"/>
    </source>
</evidence>
<dbReference type="InterPro" id="IPR000560">
    <property type="entry name" value="His_Pase_clade-2"/>
</dbReference>
<feature type="signal peptide" evidence="14">
    <location>
        <begin position="1"/>
        <end position="25"/>
    </location>
</feature>
<gene>
    <name evidence="15" type="ORF">QRX50_42565</name>
</gene>
<feature type="chain" id="PRO_5040980386" description="Multiple inositol polyphosphate phosphatase 1" evidence="14">
    <location>
        <begin position="26"/>
        <end position="445"/>
    </location>
</feature>
<evidence type="ECO:0000256" key="5">
    <source>
        <dbReference type="ARBA" id="ARBA00018097"/>
    </source>
</evidence>
<dbReference type="PANTHER" id="PTHR20963">
    <property type="entry name" value="MULTIPLE INOSITOL POLYPHOSPHATE PHOSPHATASE-RELATED"/>
    <property type="match status" value="1"/>
</dbReference>
<reference evidence="15 16" key="1">
    <citation type="submission" date="2023-06" db="EMBL/GenBank/DDBJ databases">
        <authorList>
            <person name="Oyuntsetseg B."/>
            <person name="Kim S.B."/>
        </authorList>
    </citation>
    <scope>NUCLEOTIDE SEQUENCE [LARGE SCALE GENOMIC DNA]</scope>
    <source>
        <strain evidence="15 16">2-15</strain>
    </source>
</reference>
<evidence type="ECO:0000256" key="9">
    <source>
        <dbReference type="ARBA" id="ARBA00031642"/>
    </source>
</evidence>
<accession>A0A9Y2IGM8</accession>
<evidence type="ECO:0000256" key="1">
    <source>
        <dbReference type="ARBA" id="ARBA00004370"/>
    </source>
</evidence>
<protein>
    <recommendedName>
        <fullName evidence="5">Multiple inositol polyphosphate phosphatase 1</fullName>
        <ecNumber evidence="4">3.1.3.62</ecNumber>
        <ecNumber evidence="3">3.1.3.80</ecNumber>
    </recommendedName>
    <alternativeName>
        <fullName evidence="9">2,3-bisphosphoglycerate 3-phosphatase</fullName>
    </alternativeName>
</protein>
<dbReference type="EC" id="3.1.3.80" evidence="3"/>
<evidence type="ECO:0000256" key="11">
    <source>
        <dbReference type="ARBA" id="ARBA00043671"/>
    </source>
</evidence>
<comment type="catalytic activity">
    <reaction evidence="11">
        <text>1D-myo-inositol 1,2,4,5,6-pentakisphosphate + H2O = 1D-myo-inositol 1,2,5,6-tetrakisphosphate + phosphate</text>
        <dbReference type="Rhea" id="RHEA:77115"/>
        <dbReference type="ChEBI" id="CHEBI:15377"/>
        <dbReference type="ChEBI" id="CHEBI:43474"/>
        <dbReference type="ChEBI" id="CHEBI:57798"/>
        <dbReference type="ChEBI" id="CHEBI:195535"/>
        <dbReference type="EC" id="3.1.3.62"/>
    </reaction>
    <physiologicalReaction direction="left-to-right" evidence="11">
        <dbReference type="Rhea" id="RHEA:77116"/>
    </physiologicalReaction>
</comment>
<comment type="similarity">
    <text evidence="2">Belongs to the histidine acid phosphatase family. MINPP1 subfamily.</text>
</comment>
<comment type="catalytic activity">
    <reaction evidence="13">
        <text>(2R)-2,3-bisphosphoglycerate + H2O = (2R)-2-phosphoglycerate + phosphate</text>
        <dbReference type="Rhea" id="RHEA:27381"/>
        <dbReference type="ChEBI" id="CHEBI:15377"/>
        <dbReference type="ChEBI" id="CHEBI:43474"/>
        <dbReference type="ChEBI" id="CHEBI:58248"/>
        <dbReference type="ChEBI" id="CHEBI:58289"/>
        <dbReference type="EC" id="3.1.3.80"/>
    </reaction>
    <physiologicalReaction direction="left-to-right" evidence="13">
        <dbReference type="Rhea" id="RHEA:27382"/>
    </physiologicalReaction>
</comment>
<evidence type="ECO:0000256" key="14">
    <source>
        <dbReference type="SAM" id="SignalP"/>
    </source>
</evidence>
<dbReference type="GO" id="GO:0003993">
    <property type="term" value="F:acid phosphatase activity"/>
    <property type="evidence" value="ECO:0007669"/>
    <property type="project" value="TreeGrafter"/>
</dbReference>
<keyword evidence="6 14" id="KW-0732">Signal</keyword>
<evidence type="ECO:0000256" key="10">
    <source>
        <dbReference type="ARBA" id="ARBA00043668"/>
    </source>
</evidence>
<dbReference type="GO" id="GO:0034417">
    <property type="term" value="F:bisphosphoglycerate 3-phosphatase activity"/>
    <property type="evidence" value="ECO:0007669"/>
    <property type="project" value="UniProtKB-EC"/>
</dbReference>
<dbReference type="KEGG" id="acab:QRX50_42565"/>
<dbReference type="EC" id="3.1.3.62" evidence="4"/>
<dbReference type="CDD" id="cd07061">
    <property type="entry name" value="HP_HAP_like"/>
    <property type="match status" value="1"/>
</dbReference>
<comment type="catalytic activity">
    <reaction evidence="10">
        <text>1D-myo-inositol 1,2,5,6-tetrakisphosphate + H2O = 1D-myo-inositol 1,2,6-trisphosphate + phosphate</text>
        <dbReference type="Rhea" id="RHEA:77119"/>
        <dbReference type="ChEBI" id="CHEBI:15377"/>
        <dbReference type="ChEBI" id="CHEBI:43474"/>
        <dbReference type="ChEBI" id="CHEBI:195535"/>
        <dbReference type="ChEBI" id="CHEBI:195537"/>
        <dbReference type="EC" id="3.1.3.62"/>
    </reaction>
    <physiologicalReaction direction="left-to-right" evidence="10">
        <dbReference type="Rhea" id="RHEA:77120"/>
    </physiologicalReaction>
</comment>
<dbReference type="RefSeq" id="WP_285968747.1">
    <property type="nucleotide sequence ID" value="NZ_CP127294.1"/>
</dbReference>
<keyword evidence="8" id="KW-0472">Membrane</keyword>
<evidence type="ECO:0000313" key="15">
    <source>
        <dbReference type="EMBL" id="WIX78013.1"/>
    </source>
</evidence>
<comment type="catalytic activity">
    <reaction evidence="12">
        <text>1D-myo-inositol hexakisphosphate + H2O = 1D-myo-inositol 1,2,4,5,6-pentakisphosphate + phosphate</text>
        <dbReference type="Rhea" id="RHEA:16989"/>
        <dbReference type="ChEBI" id="CHEBI:15377"/>
        <dbReference type="ChEBI" id="CHEBI:43474"/>
        <dbReference type="ChEBI" id="CHEBI:57798"/>
        <dbReference type="ChEBI" id="CHEBI:58130"/>
        <dbReference type="EC" id="3.1.3.62"/>
    </reaction>
    <physiologicalReaction direction="left-to-right" evidence="12">
        <dbReference type="Rhea" id="RHEA:16990"/>
    </physiologicalReaction>
</comment>
<dbReference type="GO" id="GO:0016020">
    <property type="term" value="C:membrane"/>
    <property type="evidence" value="ECO:0007669"/>
    <property type="project" value="UniProtKB-SubCell"/>
</dbReference>
<comment type="subcellular location">
    <subcellularLocation>
        <location evidence="1">Membrane</location>
    </subcellularLocation>
</comment>
<evidence type="ECO:0000256" key="7">
    <source>
        <dbReference type="ARBA" id="ARBA00022801"/>
    </source>
</evidence>
<organism evidence="15 16">
    <name type="scientific">Amycolatopsis carbonis</name>
    <dbReference type="NCBI Taxonomy" id="715471"/>
    <lineage>
        <taxon>Bacteria</taxon>
        <taxon>Bacillati</taxon>
        <taxon>Actinomycetota</taxon>
        <taxon>Actinomycetes</taxon>
        <taxon>Pseudonocardiales</taxon>
        <taxon>Pseudonocardiaceae</taxon>
        <taxon>Amycolatopsis</taxon>
    </lineage>
</organism>
<dbReference type="PANTHER" id="PTHR20963:SF8">
    <property type="entry name" value="MULTIPLE INOSITOL POLYPHOSPHATE PHOSPHATASE 1"/>
    <property type="match status" value="1"/>
</dbReference>
<evidence type="ECO:0000313" key="16">
    <source>
        <dbReference type="Proteomes" id="UP001236014"/>
    </source>
</evidence>
<evidence type="ECO:0000256" key="3">
    <source>
        <dbReference type="ARBA" id="ARBA00012976"/>
    </source>
</evidence>
<dbReference type="EMBL" id="CP127294">
    <property type="protein sequence ID" value="WIX78013.1"/>
    <property type="molecule type" value="Genomic_DNA"/>
</dbReference>
<dbReference type="Pfam" id="PF00328">
    <property type="entry name" value="His_Phos_2"/>
    <property type="match status" value="1"/>
</dbReference>
<evidence type="ECO:0000256" key="4">
    <source>
        <dbReference type="ARBA" id="ARBA00013040"/>
    </source>
</evidence>
<evidence type="ECO:0000256" key="8">
    <source>
        <dbReference type="ARBA" id="ARBA00023136"/>
    </source>
</evidence>
<dbReference type="Gene3D" id="3.40.50.1240">
    <property type="entry name" value="Phosphoglycerate mutase-like"/>
    <property type="match status" value="1"/>
</dbReference>
<evidence type="ECO:0000256" key="13">
    <source>
        <dbReference type="ARBA" id="ARBA00043832"/>
    </source>
</evidence>
<dbReference type="InterPro" id="IPR029033">
    <property type="entry name" value="His_PPase_superfam"/>
</dbReference>
<dbReference type="GO" id="GO:0052745">
    <property type="term" value="F:inositol phosphate phosphatase activity"/>
    <property type="evidence" value="ECO:0007669"/>
    <property type="project" value="TreeGrafter"/>
</dbReference>
<dbReference type="AlphaFoldDB" id="A0A9Y2IGM8"/>
<name>A0A9Y2IGM8_9PSEU</name>